<organism evidence="1 2">
    <name type="scientific">Streptomyces europaeiscabiei</name>
    <dbReference type="NCBI Taxonomy" id="146819"/>
    <lineage>
        <taxon>Bacteria</taxon>
        <taxon>Bacillati</taxon>
        <taxon>Actinomycetota</taxon>
        <taxon>Actinomycetes</taxon>
        <taxon>Kitasatosporales</taxon>
        <taxon>Streptomycetaceae</taxon>
        <taxon>Streptomyces</taxon>
    </lineage>
</organism>
<dbReference type="EMBL" id="JARAYU010000045">
    <property type="protein sequence ID" value="MDX3707221.1"/>
    <property type="molecule type" value="Genomic_DNA"/>
</dbReference>
<dbReference type="RefSeq" id="WP_319063946.1">
    <property type="nucleotide sequence ID" value="NZ_JARAUS010000266.1"/>
</dbReference>
<dbReference type="Proteomes" id="UP001271274">
    <property type="component" value="Unassembled WGS sequence"/>
</dbReference>
<sequence>MNVRRQIIAALSEDSLGGIATLQDVAHAEQLVDAHRAQVLNEAADYVEQRRLARADIVTDFDRGRRAAEGCVVEELRELAGAGQEATAAAATATPDEKFFVPGRTYTRTLGPGLHIPTPIHLRFECVSLTSDPNVGDREAWGWVRRSNGTRCRDFLFDHDYPLWTPEAGEGRG</sequence>
<evidence type="ECO:0000313" key="2">
    <source>
        <dbReference type="Proteomes" id="UP001271274"/>
    </source>
</evidence>
<comment type="caution">
    <text evidence="1">The sequence shown here is derived from an EMBL/GenBank/DDBJ whole genome shotgun (WGS) entry which is preliminary data.</text>
</comment>
<name>A0ABU4NWB3_9ACTN</name>
<protein>
    <submittedName>
        <fullName evidence="1">Uncharacterized protein</fullName>
    </submittedName>
</protein>
<reference evidence="1 2" key="1">
    <citation type="journal article" date="2023" name="Microb. Genom.">
        <title>Mesoterricola silvestris gen. nov., sp. nov., Mesoterricola sediminis sp. nov., Geothrix oryzae sp. nov., Geothrix edaphica sp. nov., Geothrix rubra sp. nov., and Geothrix limicola sp. nov., six novel members of Acidobacteriota isolated from soils.</title>
        <authorList>
            <person name="Weisberg A.J."/>
            <person name="Pearce E."/>
            <person name="Kramer C.G."/>
            <person name="Chang J.H."/>
            <person name="Clarke C.R."/>
        </authorList>
    </citation>
    <scope>NUCLEOTIDE SEQUENCE [LARGE SCALE GENOMIC DNA]</scope>
    <source>
        <strain evidence="1 2">ID09-01A</strain>
    </source>
</reference>
<keyword evidence="2" id="KW-1185">Reference proteome</keyword>
<gene>
    <name evidence="1" type="ORF">PV662_47675</name>
</gene>
<evidence type="ECO:0000313" key="1">
    <source>
        <dbReference type="EMBL" id="MDX3707221.1"/>
    </source>
</evidence>
<accession>A0ABU4NWB3</accession>
<proteinExistence type="predicted"/>